<gene>
    <name evidence="2" type="ORF">PENTCL1PPCAC_4871</name>
</gene>
<accession>A0AAV5SHB2</accession>
<reference evidence="2" key="1">
    <citation type="submission" date="2023-10" db="EMBL/GenBank/DDBJ databases">
        <title>Genome assembly of Pristionchus species.</title>
        <authorList>
            <person name="Yoshida K."/>
            <person name="Sommer R.J."/>
        </authorList>
    </citation>
    <scope>NUCLEOTIDE SEQUENCE</scope>
    <source>
        <strain evidence="2">RS0144</strain>
    </source>
</reference>
<dbReference type="EMBL" id="BTSX01000002">
    <property type="protein sequence ID" value="GMS82696.1"/>
    <property type="molecule type" value="Genomic_DNA"/>
</dbReference>
<dbReference type="Proteomes" id="UP001432027">
    <property type="component" value="Unassembled WGS sequence"/>
</dbReference>
<keyword evidence="3" id="KW-1185">Reference proteome</keyword>
<sequence>SALSAPLPRLTPSPTVFRNAISSRTPHRSRSSPALNRSQVLPGGARCGENGDHMRFCKLLHDDGKTAKVCAEEGSIVTNRPGVTFAMTCALV</sequence>
<evidence type="ECO:0000313" key="3">
    <source>
        <dbReference type="Proteomes" id="UP001432027"/>
    </source>
</evidence>
<feature type="non-terminal residue" evidence="2">
    <location>
        <position position="92"/>
    </location>
</feature>
<evidence type="ECO:0000256" key="1">
    <source>
        <dbReference type="SAM" id="MobiDB-lite"/>
    </source>
</evidence>
<protein>
    <submittedName>
        <fullName evidence="2">Uncharacterized protein</fullName>
    </submittedName>
</protein>
<name>A0AAV5SHB2_9BILA</name>
<organism evidence="2 3">
    <name type="scientific">Pristionchus entomophagus</name>
    <dbReference type="NCBI Taxonomy" id="358040"/>
    <lineage>
        <taxon>Eukaryota</taxon>
        <taxon>Metazoa</taxon>
        <taxon>Ecdysozoa</taxon>
        <taxon>Nematoda</taxon>
        <taxon>Chromadorea</taxon>
        <taxon>Rhabditida</taxon>
        <taxon>Rhabditina</taxon>
        <taxon>Diplogasteromorpha</taxon>
        <taxon>Diplogasteroidea</taxon>
        <taxon>Neodiplogasteridae</taxon>
        <taxon>Pristionchus</taxon>
    </lineage>
</organism>
<comment type="caution">
    <text evidence="2">The sequence shown here is derived from an EMBL/GenBank/DDBJ whole genome shotgun (WGS) entry which is preliminary data.</text>
</comment>
<feature type="region of interest" description="Disordered" evidence="1">
    <location>
        <begin position="1"/>
        <end position="46"/>
    </location>
</feature>
<feature type="non-terminal residue" evidence="2">
    <location>
        <position position="1"/>
    </location>
</feature>
<proteinExistence type="predicted"/>
<evidence type="ECO:0000313" key="2">
    <source>
        <dbReference type="EMBL" id="GMS82696.1"/>
    </source>
</evidence>
<dbReference type="AlphaFoldDB" id="A0AAV5SHB2"/>